<reference evidence="13 14" key="1">
    <citation type="submission" date="2016-11" db="EMBL/GenBank/DDBJ databases">
        <authorList>
            <person name="Jaros S."/>
            <person name="Januszkiewicz K."/>
            <person name="Wedrychowicz H."/>
        </authorList>
    </citation>
    <scope>NUCLEOTIDE SEQUENCE [LARGE SCALE GENOMIC DNA]</scope>
    <source>
        <strain evidence="13 14">DSM 16112</strain>
    </source>
</reference>
<dbReference type="InterPro" id="IPR003414">
    <property type="entry name" value="PP_kinase"/>
</dbReference>
<dbReference type="GO" id="GO:0046872">
    <property type="term" value="F:metal ion binding"/>
    <property type="evidence" value="ECO:0007669"/>
    <property type="project" value="UniProtKB-KW"/>
</dbReference>
<dbReference type="GO" id="GO:0009358">
    <property type="term" value="C:polyphosphate kinase complex"/>
    <property type="evidence" value="ECO:0007669"/>
    <property type="project" value="InterPro"/>
</dbReference>
<dbReference type="Gene3D" id="3.30.870.10">
    <property type="entry name" value="Endonuclease Chain A"/>
    <property type="match status" value="2"/>
</dbReference>
<feature type="compositionally biased region" description="Low complexity" evidence="8">
    <location>
        <begin position="1"/>
        <end position="31"/>
    </location>
</feature>
<dbReference type="SUPFAM" id="SSF140356">
    <property type="entry name" value="PPK N-terminal domain-like"/>
    <property type="match status" value="1"/>
</dbReference>
<dbReference type="Pfam" id="PF13090">
    <property type="entry name" value="PP_kinase_C"/>
    <property type="match status" value="1"/>
</dbReference>
<evidence type="ECO:0000256" key="5">
    <source>
        <dbReference type="ARBA" id="ARBA00022840"/>
    </source>
</evidence>
<feature type="domain" description="Polyphosphate kinase C-terminal" evidence="11">
    <location>
        <begin position="651"/>
        <end position="817"/>
    </location>
</feature>
<evidence type="ECO:0000259" key="11">
    <source>
        <dbReference type="Pfam" id="PF13090"/>
    </source>
</evidence>
<keyword evidence="3 6" id="KW-0547">Nucleotide-binding</keyword>
<dbReference type="PANTHER" id="PTHR30218">
    <property type="entry name" value="POLYPHOSPHATE KINASE"/>
    <property type="match status" value="1"/>
</dbReference>
<dbReference type="SUPFAM" id="SSF56024">
    <property type="entry name" value="Phospholipase D/nuclease"/>
    <property type="match status" value="2"/>
</dbReference>
<evidence type="ECO:0000256" key="8">
    <source>
        <dbReference type="SAM" id="MobiDB-lite"/>
    </source>
</evidence>
<evidence type="ECO:0000256" key="2">
    <source>
        <dbReference type="ARBA" id="ARBA00022679"/>
    </source>
</evidence>
<feature type="binding site" evidence="6">
    <location>
        <position position="741"/>
    </location>
    <ligand>
        <name>ATP</name>
        <dbReference type="ChEBI" id="CHEBI:30616"/>
    </ligand>
</feature>
<evidence type="ECO:0000256" key="1">
    <source>
        <dbReference type="ARBA" id="ARBA00022553"/>
    </source>
</evidence>
<organism evidence="13 14">
    <name type="scientific">Lampropedia hyalina DSM 16112</name>
    <dbReference type="NCBI Taxonomy" id="1122156"/>
    <lineage>
        <taxon>Bacteria</taxon>
        <taxon>Pseudomonadati</taxon>
        <taxon>Pseudomonadota</taxon>
        <taxon>Betaproteobacteria</taxon>
        <taxon>Burkholderiales</taxon>
        <taxon>Comamonadaceae</taxon>
        <taxon>Lampropedia</taxon>
    </lineage>
</organism>
<dbReference type="GO" id="GO:0008976">
    <property type="term" value="F:polyphosphate kinase activity"/>
    <property type="evidence" value="ECO:0007669"/>
    <property type="project" value="UniProtKB-UniRule"/>
</dbReference>
<dbReference type="InterPro" id="IPR036832">
    <property type="entry name" value="PPK_N_dom_sf"/>
</dbReference>
<feature type="region of interest" description="Disordered" evidence="8">
    <location>
        <begin position="1"/>
        <end position="74"/>
    </location>
</feature>
<dbReference type="Gene3D" id="1.20.58.310">
    <property type="entry name" value="Polyphosphate kinase N-terminal domain"/>
    <property type="match status" value="1"/>
</dbReference>
<dbReference type="EMBL" id="FQUZ01000007">
    <property type="protein sequence ID" value="SHE78467.1"/>
    <property type="molecule type" value="Genomic_DNA"/>
</dbReference>
<dbReference type="HAMAP" id="MF_00347">
    <property type="entry name" value="Polyphosphate_kinase"/>
    <property type="match status" value="1"/>
</dbReference>
<keyword evidence="1 6" id="KW-0597">Phosphoprotein</keyword>
<keyword evidence="6" id="KW-0479">Metal-binding</keyword>
<evidence type="ECO:0000256" key="3">
    <source>
        <dbReference type="ARBA" id="ARBA00022741"/>
    </source>
</evidence>
<evidence type="ECO:0000259" key="9">
    <source>
        <dbReference type="Pfam" id="PF02503"/>
    </source>
</evidence>
<feature type="domain" description="Polyphosphate kinase N-terminal" evidence="10">
    <location>
        <begin position="156"/>
        <end position="256"/>
    </location>
</feature>
<dbReference type="Gene3D" id="3.30.1840.10">
    <property type="entry name" value="Polyphosphate kinase middle domain"/>
    <property type="match status" value="1"/>
</dbReference>
<dbReference type="InterPro" id="IPR024953">
    <property type="entry name" value="PP_kinase_middle"/>
</dbReference>
<dbReference type="GO" id="GO:0006799">
    <property type="term" value="P:polyphosphate biosynthetic process"/>
    <property type="evidence" value="ECO:0007669"/>
    <property type="project" value="UniProtKB-UniRule"/>
</dbReference>
<keyword evidence="6" id="KW-0460">Magnesium</keyword>
<keyword evidence="14" id="KW-1185">Reference proteome</keyword>
<keyword evidence="2 6" id="KW-0808">Transferase</keyword>
<dbReference type="InterPro" id="IPR025198">
    <property type="entry name" value="PPK_N_dom"/>
</dbReference>
<comment type="PTM">
    <text evidence="6 7">An intermediate of this reaction is the autophosphorylated ppk in which a phosphate is covalently linked to a histidine residue through a N-P bond.</text>
</comment>
<accession>A0A1M4WB86</accession>
<name>A0A1M4WB86_9BURK</name>
<dbReference type="GO" id="GO:0005524">
    <property type="term" value="F:ATP binding"/>
    <property type="evidence" value="ECO:0007669"/>
    <property type="project" value="UniProtKB-KW"/>
</dbReference>
<gene>
    <name evidence="6" type="primary">ppk</name>
    <name evidence="13" type="ORF">SAMN02745117_00817</name>
</gene>
<feature type="binding site" evidence="6">
    <location>
        <position position="523"/>
    </location>
    <ligand>
        <name>Mg(2+)</name>
        <dbReference type="ChEBI" id="CHEBI:18420"/>
    </ligand>
</feature>
<evidence type="ECO:0000259" key="10">
    <source>
        <dbReference type="Pfam" id="PF13089"/>
    </source>
</evidence>
<dbReference type="STRING" id="1122156.SAMN02745117_00817"/>
<dbReference type="NCBIfam" id="TIGR03705">
    <property type="entry name" value="poly_P_kin"/>
    <property type="match status" value="1"/>
</dbReference>
<evidence type="ECO:0000313" key="13">
    <source>
        <dbReference type="EMBL" id="SHE78467.1"/>
    </source>
</evidence>
<evidence type="ECO:0000313" key="14">
    <source>
        <dbReference type="Proteomes" id="UP000184327"/>
    </source>
</evidence>
<feature type="domain" description="Polyphosphate kinase middle" evidence="9">
    <location>
        <begin position="266"/>
        <end position="449"/>
    </location>
</feature>
<proteinExistence type="inferred from homology"/>
<feature type="binding site" evidence="6">
    <location>
        <position position="553"/>
    </location>
    <ligand>
        <name>Mg(2+)</name>
        <dbReference type="ChEBI" id="CHEBI:18420"/>
    </ligand>
</feature>
<protein>
    <recommendedName>
        <fullName evidence="6 7">Polyphosphate kinase</fullName>
        <ecNumber evidence="6 7">2.7.4.1</ecNumber>
    </recommendedName>
    <alternativeName>
        <fullName evidence="6">ATP-polyphosphate phosphotransferase</fullName>
    </alternativeName>
    <alternativeName>
        <fullName evidence="6">Polyphosphoric acid kinase</fullName>
    </alternativeName>
</protein>
<dbReference type="OrthoDB" id="9761456at2"/>
<dbReference type="Pfam" id="PF13089">
    <property type="entry name" value="PP_kinase_N"/>
    <property type="match status" value="1"/>
</dbReference>
<feature type="binding site" evidence="6">
    <location>
        <position position="193"/>
    </location>
    <ligand>
        <name>ATP</name>
        <dbReference type="ChEBI" id="CHEBI:30616"/>
    </ligand>
</feature>
<evidence type="ECO:0000256" key="6">
    <source>
        <dbReference type="HAMAP-Rule" id="MF_00347"/>
    </source>
</evidence>
<sequence>MVTKTSAATAKAVPATSSKTTAKTTPAPRKTTAVRRTRASLPATPPSSDAKPVTASAPAPAPRKRRTRTSAPATPAAVVIASVPTPTSAPVPVATVNSEALPVAKNPSGDIAGALDTVRELQASSGSLWSLKSRQQIQAEAELIVHLERPAHIHWLDRDHSILAFNERVFDWATRADVPLLERLRYLTIVSSNLDEFFEVRVADHLEAFLDGVLDDEYSVESYRKIARKAHELVQRQYTLYNQVLMPEFIGQGIEIISHGKRNAAQRRWVSDYFDREVRPLLTPVALDPAHPFPQVANKSLNFIVRLEGEDAFGHTNEIAIVKVPRVLPRFVRLPDSLSGGKGKIGVISLSSMIRAHLAEMFHGRKVVEYSQFRVTRHSDLAVVEGEVQNLRTALRKGLQHRHFGKATRIEVSYSCSEQVASLLLAQYGLPDEALFRVRGPVNLVRLTQVIDLLDDERTDLLFPKWIPQWPRSLKNSENLFTRIRQRDVLIHQPFESFDAVVELLRQAVKDPSVLAIKQTVYRTGSDSAMMDLLREAVRKGKEVTAVVELKARFDEENNINWAEALESIGVQVVYGIVGLKTHAKMLLITRREPLGLKRYGHLSTGNYNPKTARLYTDLSYFTANDAITADMDSVFTLLASQGTLPPLKSLLVAPFTLQKSMLDAIDRVREAAAGGQKARIVAKMNALTDWVLAAALHKAAQAGVQVDLIVRGACVLPAQTVTDKGGSIRIRSIVGRFLEHSRVFYFQAGEQEDLYLSSADWMNRNMNRRVELGWQVTEPALRQRIIDECLISYLLDDRDAWVLKEDGSYQRLQGDSINASAQQVLAHYFSTAPVVRTRGGHPQVLEQQPPSGGKKTS</sequence>
<dbReference type="Proteomes" id="UP000184327">
    <property type="component" value="Unassembled WGS sequence"/>
</dbReference>
<evidence type="ECO:0000259" key="12">
    <source>
        <dbReference type="Pfam" id="PF17941"/>
    </source>
</evidence>
<feature type="binding site" evidence="6">
    <location>
        <position position="712"/>
    </location>
    <ligand>
        <name>ATP</name>
        <dbReference type="ChEBI" id="CHEBI:30616"/>
    </ligand>
</feature>
<evidence type="ECO:0000256" key="7">
    <source>
        <dbReference type="RuleBase" id="RU003800"/>
    </source>
</evidence>
<feature type="active site" description="Phosphohistidine intermediate" evidence="6">
    <location>
        <position position="583"/>
    </location>
</feature>
<dbReference type="AlphaFoldDB" id="A0A1M4WB86"/>
<dbReference type="PANTHER" id="PTHR30218:SF0">
    <property type="entry name" value="POLYPHOSPHATE KINASE"/>
    <property type="match status" value="1"/>
</dbReference>
<dbReference type="Pfam" id="PF17941">
    <property type="entry name" value="PP_kinase_C_1"/>
    <property type="match status" value="1"/>
</dbReference>
<comment type="function">
    <text evidence="6 7">Catalyzes the reversible transfer of the terminal phosphate of ATP to form a long-chain polyphosphate (polyP).</text>
</comment>
<comment type="catalytic activity">
    <reaction evidence="6 7">
        <text>[phosphate](n) + ATP = [phosphate](n+1) + ADP</text>
        <dbReference type="Rhea" id="RHEA:19573"/>
        <dbReference type="Rhea" id="RHEA-COMP:9859"/>
        <dbReference type="Rhea" id="RHEA-COMP:14280"/>
        <dbReference type="ChEBI" id="CHEBI:16838"/>
        <dbReference type="ChEBI" id="CHEBI:30616"/>
        <dbReference type="ChEBI" id="CHEBI:456216"/>
        <dbReference type="EC" id="2.7.4.1"/>
    </reaction>
</comment>
<keyword evidence="5 6" id="KW-0067">ATP-binding</keyword>
<dbReference type="EC" id="2.7.4.1" evidence="6 7"/>
<evidence type="ECO:0000256" key="4">
    <source>
        <dbReference type="ARBA" id="ARBA00022777"/>
    </source>
</evidence>
<dbReference type="NCBIfam" id="NF003918">
    <property type="entry name" value="PRK05443.1-2"/>
    <property type="match status" value="1"/>
</dbReference>
<dbReference type="InterPro" id="IPR041108">
    <property type="entry name" value="PP_kinase_C_1"/>
</dbReference>
<dbReference type="InterPro" id="IPR036830">
    <property type="entry name" value="PP_kinase_middle_dom_sf"/>
</dbReference>
<comment type="cofactor">
    <cofactor evidence="6">
        <name>Mg(2+)</name>
        <dbReference type="ChEBI" id="CHEBI:18420"/>
    </cofactor>
</comment>
<comment type="similarity">
    <text evidence="6 7">Belongs to the polyphosphate kinase 1 (PPK1) family.</text>
</comment>
<dbReference type="Pfam" id="PF02503">
    <property type="entry name" value="PP_kinase"/>
    <property type="match status" value="1"/>
</dbReference>
<dbReference type="SUPFAM" id="SSF143724">
    <property type="entry name" value="PHP14-like"/>
    <property type="match status" value="1"/>
</dbReference>
<dbReference type="InterPro" id="IPR025200">
    <property type="entry name" value="PPK_C_dom2"/>
</dbReference>
<feature type="binding site" evidence="6">
    <location>
        <position position="616"/>
    </location>
    <ligand>
        <name>ATP</name>
        <dbReference type="ChEBI" id="CHEBI:30616"/>
    </ligand>
</feature>
<dbReference type="NCBIfam" id="NF003921">
    <property type="entry name" value="PRK05443.2-2"/>
    <property type="match status" value="1"/>
</dbReference>
<feature type="domain" description="Polyphosphate kinase C-terminal" evidence="12">
    <location>
        <begin position="479"/>
        <end position="642"/>
    </location>
</feature>
<keyword evidence="4 6" id="KW-0418">Kinase</keyword>